<proteinExistence type="predicted"/>
<accession>A0ACC2WRL6</accession>
<dbReference type="EMBL" id="JASBWS010000009">
    <property type="protein sequence ID" value="KAJ9114415.1"/>
    <property type="molecule type" value="Genomic_DNA"/>
</dbReference>
<reference evidence="1" key="1">
    <citation type="submission" date="2023-04" db="EMBL/GenBank/DDBJ databases">
        <title>Draft Genome sequencing of Naganishia species isolated from polar environments using Oxford Nanopore Technology.</title>
        <authorList>
            <person name="Leo P."/>
            <person name="Venkateswaran K."/>
        </authorList>
    </citation>
    <scope>NUCLEOTIDE SEQUENCE</scope>
    <source>
        <strain evidence="1">MNA-CCFEE 5262</strain>
    </source>
</reference>
<gene>
    <name evidence="1" type="ORF">QFC20_001558</name>
</gene>
<protein>
    <submittedName>
        <fullName evidence="1">Uncharacterized protein</fullName>
    </submittedName>
</protein>
<comment type="caution">
    <text evidence="1">The sequence shown here is derived from an EMBL/GenBank/DDBJ whole genome shotgun (WGS) entry which is preliminary data.</text>
</comment>
<evidence type="ECO:0000313" key="2">
    <source>
        <dbReference type="Proteomes" id="UP001230649"/>
    </source>
</evidence>
<evidence type="ECO:0000313" key="1">
    <source>
        <dbReference type="EMBL" id="KAJ9114415.1"/>
    </source>
</evidence>
<name>A0ACC2WRL6_9TREE</name>
<dbReference type="Proteomes" id="UP001230649">
    <property type="component" value="Unassembled WGS sequence"/>
</dbReference>
<organism evidence="1 2">
    <name type="scientific">Naganishia adeliensis</name>
    <dbReference type="NCBI Taxonomy" id="92952"/>
    <lineage>
        <taxon>Eukaryota</taxon>
        <taxon>Fungi</taxon>
        <taxon>Dikarya</taxon>
        <taxon>Basidiomycota</taxon>
        <taxon>Agaricomycotina</taxon>
        <taxon>Tremellomycetes</taxon>
        <taxon>Filobasidiales</taxon>
        <taxon>Filobasidiaceae</taxon>
        <taxon>Naganishia</taxon>
    </lineage>
</organism>
<keyword evidence="2" id="KW-1185">Reference proteome</keyword>
<sequence>MAQETTRKGPPQGVVFVPGAAFTPAAPSFTPTVTVQAAPKFANAVTIKAPTPGNTGLSPQKAAPAGLKNDTTQRLCRNVLIYGSCRFQDKGCVYAHSLGEEDNETPKPEDQAKSADINRESGTTTPTTFTSSAPVFKPGSKVFLPSGASPTFTPASPTGANTSETSTAAASGLNGPGKAGFNSDSLAAPAFVPRNIHTSPSIQHASAASTPGTASHHGDLQTDSFFSPVASAAQVAGAVPPPSSGPPVGSLASPSITHKVDVSTPGLVDGMQGSSGGSASASFVPSYGVGADGMSMSMMSHDGTIRGEQAGEKTLFPTDTHVLDHHLYSTPLPHTANLPQSHLPLHNFFLPSDLYTFLHDRTEAKLFTASADASLPAELHVYHSLHELVPEATPQERSPRVFGYVSDVYRAKCRLDGRLYCLRRIEGFKLAKEAAFSVLDKWRRIRHPNIVSVREAFTTRLFSDASVVFAYDYHPKSKTLYEEHLATGPGPGQPFAGISERILWSYVAQISNGLKAIHTAGLACRTVEPTKILLTGRNRVRLNCCSIFDVLTHDSTANNIAYYQQDDLLNFGKLLVSLCCGSTAAVHALSPALDHIQANYSPDFKSIIMYLIGKPSPTKSIDDILVMMGPRILNEFDAMQNYADSLESGMEAELENGRVARLLIKLGFINERPDYVLKLFRDYVFHSVDEVGNPVIDLTHVLAHLNKTDASLDEKIMLVARDDQSCLIVSYKEIRKAIDMAYMWVLSTARNKQPADHAQSRELLQSSGVIR</sequence>